<feature type="compositionally biased region" description="Low complexity" evidence="1">
    <location>
        <begin position="54"/>
        <end position="67"/>
    </location>
</feature>
<evidence type="ECO:0000313" key="3">
    <source>
        <dbReference type="Proteomes" id="UP000729402"/>
    </source>
</evidence>
<sequence>MPSAPAAAVPDSSSLPPSPPKKIPRAQSPLSDGAGAVGDFELRHWRTPKRQRTAAPAAWAAPPAIEIPGGGGSEEGGGRGRYTSLRDILSSPEYAASRSPAACAGSGAGSCGDIHMIRNPLVKHAAYAYLQMTPSAREDPARRRRRWRGPLCRLMRDCFSFIGALFRP</sequence>
<dbReference type="PANTHER" id="PTHR34569">
    <property type="entry name" value="EXPRESSED PROTEIN"/>
    <property type="match status" value="1"/>
</dbReference>
<organism evidence="2 3">
    <name type="scientific">Zizania palustris</name>
    <name type="common">Northern wild rice</name>
    <dbReference type="NCBI Taxonomy" id="103762"/>
    <lineage>
        <taxon>Eukaryota</taxon>
        <taxon>Viridiplantae</taxon>
        <taxon>Streptophyta</taxon>
        <taxon>Embryophyta</taxon>
        <taxon>Tracheophyta</taxon>
        <taxon>Spermatophyta</taxon>
        <taxon>Magnoliopsida</taxon>
        <taxon>Liliopsida</taxon>
        <taxon>Poales</taxon>
        <taxon>Poaceae</taxon>
        <taxon>BOP clade</taxon>
        <taxon>Oryzoideae</taxon>
        <taxon>Oryzeae</taxon>
        <taxon>Zizaniinae</taxon>
        <taxon>Zizania</taxon>
    </lineage>
</organism>
<reference evidence="2" key="1">
    <citation type="journal article" date="2021" name="bioRxiv">
        <title>Whole Genome Assembly and Annotation of Northern Wild Rice, Zizania palustris L., Supports a Whole Genome Duplication in the Zizania Genus.</title>
        <authorList>
            <person name="Haas M."/>
            <person name="Kono T."/>
            <person name="Macchietto M."/>
            <person name="Millas R."/>
            <person name="McGilp L."/>
            <person name="Shao M."/>
            <person name="Duquette J."/>
            <person name="Hirsch C.N."/>
            <person name="Kimball J."/>
        </authorList>
    </citation>
    <scope>NUCLEOTIDE SEQUENCE</scope>
    <source>
        <tissue evidence="2">Fresh leaf tissue</tissue>
    </source>
</reference>
<evidence type="ECO:0000313" key="2">
    <source>
        <dbReference type="EMBL" id="KAG8050599.1"/>
    </source>
</evidence>
<proteinExistence type="predicted"/>
<dbReference type="EMBL" id="JAAALK010000289">
    <property type="protein sequence ID" value="KAG8050599.1"/>
    <property type="molecule type" value="Genomic_DNA"/>
</dbReference>
<gene>
    <name evidence="2" type="ORF">GUJ93_ZPchr0009g1251</name>
</gene>
<comment type="caution">
    <text evidence="2">The sequence shown here is derived from an EMBL/GenBank/DDBJ whole genome shotgun (WGS) entry which is preliminary data.</text>
</comment>
<accession>A0A8J5VMV1</accession>
<feature type="region of interest" description="Disordered" evidence="1">
    <location>
        <begin position="1"/>
        <end position="84"/>
    </location>
</feature>
<keyword evidence="3" id="KW-1185">Reference proteome</keyword>
<evidence type="ECO:0000256" key="1">
    <source>
        <dbReference type="SAM" id="MobiDB-lite"/>
    </source>
</evidence>
<protein>
    <submittedName>
        <fullName evidence="2">Uncharacterized protein</fullName>
    </submittedName>
</protein>
<dbReference type="OrthoDB" id="682663at2759"/>
<feature type="compositionally biased region" description="Low complexity" evidence="1">
    <location>
        <begin position="1"/>
        <end position="15"/>
    </location>
</feature>
<dbReference type="Proteomes" id="UP000729402">
    <property type="component" value="Unassembled WGS sequence"/>
</dbReference>
<reference evidence="2" key="2">
    <citation type="submission" date="2021-02" db="EMBL/GenBank/DDBJ databases">
        <authorList>
            <person name="Kimball J.A."/>
            <person name="Haas M.W."/>
            <person name="Macchietto M."/>
            <person name="Kono T."/>
            <person name="Duquette J."/>
            <person name="Shao M."/>
        </authorList>
    </citation>
    <scope>NUCLEOTIDE SEQUENCE</scope>
    <source>
        <tissue evidence="2">Fresh leaf tissue</tissue>
    </source>
</reference>
<dbReference type="PANTHER" id="PTHR34569:SF2">
    <property type="entry name" value="EXPRESSED PROTEIN"/>
    <property type="match status" value="1"/>
</dbReference>
<name>A0A8J5VMV1_ZIZPA</name>
<dbReference type="AlphaFoldDB" id="A0A8J5VMV1"/>